<sequence length="261" mass="29562">MRSFRKHWLGWFLLVDIMLAVLLFIVYSPDNRFIGKKWVADVFNDAEQVKNEALQLADQPSSKRAVQIDAPEIQQKPELPRGCEVTSLAMLLQKAGLHIGKMELARKIDKVPYYQNQLFGNPNAGFVGSMDDISKQGFGVYHEPLAKLGRQYLPSRIIDLTGRSFDSVIAQLQDGIPVVVITNVTFKPLPQNAFHLWHTNEGKIKVTNQEHAVLVTGYDKNHIVFNDPLGKKNETADRKAFIDAWQQMGSQAISYRKSPIF</sequence>
<dbReference type="PIRSF" id="PIRSF032442">
    <property type="entry name" value="UCP032442"/>
    <property type="match status" value="1"/>
</dbReference>
<dbReference type="STRING" id="1395513.P343_15790"/>
<dbReference type="RefSeq" id="WP_023511371.1">
    <property type="nucleotide sequence ID" value="NZ_AWTC01000019.1"/>
</dbReference>
<dbReference type="PATRIC" id="fig|1395513.3.peg.3212"/>
<keyword evidence="4" id="KW-1185">Reference proteome</keyword>
<evidence type="ECO:0000256" key="1">
    <source>
        <dbReference type="SAM" id="Phobius"/>
    </source>
</evidence>
<feature type="domain" description="Peptidase C39-like" evidence="2">
    <location>
        <begin position="69"/>
        <end position="228"/>
    </location>
</feature>
<keyword evidence="1" id="KW-1133">Transmembrane helix</keyword>
<accession>V6J1Q1</accession>
<dbReference type="InterPro" id="IPR039563">
    <property type="entry name" value="Peptidase_C39_single_dom"/>
</dbReference>
<comment type="caution">
    <text evidence="3">The sequence shown here is derived from an EMBL/GenBank/DDBJ whole genome shotgun (WGS) entry which is preliminary data.</text>
</comment>
<gene>
    <name evidence="3" type="ORF">P343_15790</name>
</gene>
<protein>
    <submittedName>
        <fullName evidence="3">Peptidase C39</fullName>
    </submittedName>
</protein>
<dbReference type="eggNOG" id="COG4990">
    <property type="taxonomic scope" value="Bacteria"/>
</dbReference>
<dbReference type="InterPro" id="IPR016997">
    <property type="entry name" value="UCP032442"/>
</dbReference>
<name>V6J1Q1_9BACL</name>
<dbReference type="AlphaFoldDB" id="V6J1Q1"/>
<evidence type="ECO:0000313" key="3">
    <source>
        <dbReference type="EMBL" id="EST10669.1"/>
    </source>
</evidence>
<dbReference type="Pfam" id="PF13529">
    <property type="entry name" value="Peptidase_C39_2"/>
    <property type="match status" value="1"/>
</dbReference>
<keyword evidence="1" id="KW-0812">Transmembrane</keyword>
<dbReference type="EMBL" id="AWTC01000019">
    <property type="protein sequence ID" value="EST10669.1"/>
    <property type="molecule type" value="Genomic_DNA"/>
</dbReference>
<reference evidence="3 4" key="1">
    <citation type="journal article" date="2013" name="Genome Announc.">
        <title>Genome Sequence of Sporolactobacillus laevolacticus DSM442, an Efficient Polymer-Grade D-Lactate Producer from Agricultural Waste Cottonseed as a Nitrogen Source.</title>
        <authorList>
            <person name="Wang H."/>
            <person name="Wang L."/>
            <person name="Ju J."/>
            <person name="Yu B."/>
            <person name="Ma Y."/>
        </authorList>
    </citation>
    <scope>NUCLEOTIDE SEQUENCE [LARGE SCALE GENOMIC DNA]</scope>
    <source>
        <strain evidence="3 4">DSM 442</strain>
    </source>
</reference>
<dbReference type="OrthoDB" id="1164310at2"/>
<dbReference type="CDD" id="cd02549">
    <property type="entry name" value="Peptidase_C39A"/>
    <property type="match status" value="1"/>
</dbReference>
<dbReference type="InterPro" id="IPR039564">
    <property type="entry name" value="Peptidase_C39-like"/>
</dbReference>
<dbReference type="Gene3D" id="3.90.70.10">
    <property type="entry name" value="Cysteine proteinases"/>
    <property type="match status" value="1"/>
</dbReference>
<dbReference type="PANTHER" id="PTHR37806:SF1">
    <property type="entry name" value="PEPTIDASE C39-LIKE DOMAIN-CONTAINING PROTEIN"/>
    <property type="match status" value="1"/>
</dbReference>
<evidence type="ECO:0000259" key="2">
    <source>
        <dbReference type="Pfam" id="PF13529"/>
    </source>
</evidence>
<dbReference type="Proteomes" id="UP000018296">
    <property type="component" value="Unassembled WGS sequence"/>
</dbReference>
<feature type="transmembrane region" description="Helical" evidence="1">
    <location>
        <begin position="7"/>
        <end position="27"/>
    </location>
</feature>
<keyword evidence="1" id="KW-0472">Membrane</keyword>
<organism evidence="3 4">
    <name type="scientific">Sporolactobacillus laevolacticus DSM 442</name>
    <dbReference type="NCBI Taxonomy" id="1395513"/>
    <lineage>
        <taxon>Bacteria</taxon>
        <taxon>Bacillati</taxon>
        <taxon>Bacillota</taxon>
        <taxon>Bacilli</taxon>
        <taxon>Bacillales</taxon>
        <taxon>Sporolactobacillaceae</taxon>
        <taxon>Sporolactobacillus</taxon>
    </lineage>
</organism>
<proteinExistence type="predicted"/>
<evidence type="ECO:0000313" key="4">
    <source>
        <dbReference type="Proteomes" id="UP000018296"/>
    </source>
</evidence>
<dbReference type="PANTHER" id="PTHR37806">
    <property type="entry name" value="LMO0724 PROTEIN"/>
    <property type="match status" value="1"/>
</dbReference>